<evidence type="ECO:0000256" key="7">
    <source>
        <dbReference type="ARBA" id="ARBA00023125"/>
    </source>
</evidence>
<dbReference type="GO" id="GO:1901255">
    <property type="term" value="P:nucleotide-excision repair involved in interstrand cross-link repair"/>
    <property type="evidence" value="ECO:0000318"/>
    <property type="project" value="GO_Central"/>
</dbReference>
<dbReference type="CDD" id="cd20078">
    <property type="entry name" value="XPF_nuclease_XPF_euk"/>
    <property type="match status" value="1"/>
</dbReference>
<accession>F0ZNF2</accession>
<dbReference type="AlphaFoldDB" id="F0ZNF2"/>
<evidence type="ECO:0000256" key="5">
    <source>
        <dbReference type="ARBA" id="ARBA00022763"/>
    </source>
</evidence>
<evidence type="ECO:0000256" key="3">
    <source>
        <dbReference type="ARBA" id="ARBA00022722"/>
    </source>
</evidence>
<keyword evidence="7" id="KW-0238">DNA-binding</keyword>
<dbReference type="FunCoup" id="F0ZNF2">
    <property type="interactions" value="799"/>
</dbReference>
<dbReference type="FunFam" id="3.40.50.10130:FF:000002">
    <property type="entry name" value="DNA repair endonuclease XPF"/>
    <property type="match status" value="1"/>
</dbReference>
<dbReference type="Proteomes" id="UP000001064">
    <property type="component" value="Unassembled WGS sequence"/>
</dbReference>
<evidence type="ECO:0000313" key="12">
    <source>
        <dbReference type="EMBL" id="EGC34520.1"/>
    </source>
</evidence>
<evidence type="ECO:0000256" key="9">
    <source>
        <dbReference type="ARBA" id="ARBA00023242"/>
    </source>
</evidence>
<name>F0ZNF2_DICPU</name>
<keyword evidence="9" id="KW-0539">Nucleus</keyword>
<comment type="subcellular location">
    <subcellularLocation>
        <location evidence="1">Nucleus</location>
    </subcellularLocation>
</comment>
<keyword evidence="3" id="KW-0540">Nuclease</keyword>
<comment type="similarity">
    <text evidence="2">Belongs to the XPF family.</text>
</comment>
<dbReference type="SUPFAM" id="SSF52980">
    <property type="entry name" value="Restriction endonuclease-like"/>
    <property type="match status" value="1"/>
</dbReference>
<dbReference type="OrthoDB" id="361020at2759"/>
<dbReference type="OMA" id="THILDIM"/>
<dbReference type="GO" id="GO:0000712">
    <property type="term" value="P:resolution of meiotic recombination intermediates"/>
    <property type="evidence" value="ECO:0000318"/>
    <property type="project" value="GO_Central"/>
</dbReference>
<protein>
    <recommendedName>
        <fullName evidence="11">ERCC4 domain-containing protein</fullName>
    </recommendedName>
</protein>
<evidence type="ECO:0000259" key="11">
    <source>
        <dbReference type="SMART" id="SM00891"/>
    </source>
</evidence>
<proteinExistence type="inferred from homology"/>
<feature type="region of interest" description="Disordered" evidence="10">
    <location>
        <begin position="437"/>
        <end position="460"/>
    </location>
</feature>
<dbReference type="GO" id="GO:0000014">
    <property type="term" value="F:single-stranded DNA endodeoxyribonuclease activity"/>
    <property type="evidence" value="ECO:0000318"/>
    <property type="project" value="GO_Central"/>
</dbReference>
<evidence type="ECO:0000256" key="4">
    <source>
        <dbReference type="ARBA" id="ARBA00022759"/>
    </source>
</evidence>
<dbReference type="STRING" id="5786.F0ZNF2"/>
<evidence type="ECO:0000256" key="10">
    <source>
        <dbReference type="SAM" id="MobiDB-lite"/>
    </source>
</evidence>
<evidence type="ECO:0000256" key="2">
    <source>
        <dbReference type="ARBA" id="ARBA00010015"/>
    </source>
</evidence>
<dbReference type="GO" id="GO:0000724">
    <property type="term" value="P:double-strand break repair via homologous recombination"/>
    <property type="evidence" value="ECO:0000318"/>
    <property type="project" value="GO_Central"/>
</dbReference>
<feature type="domain" description="ERCC4" evidence="11">
    <location>
        <begin position="683"/>
        <end position="763"/>
    </location>
</feature>
<gene>
    <name evidence="12" type="ORF">DICPUDRAFT_48253</name>
</gene>
<feature type="compositionally biased region" description="Low complexity" evidence="10">
    <location>
        <begin position="442"/>
        <end position="460"/>
    </location>
</feature>
<dbReference type="SUPFAM" id="SSF47781">
    <property type="entry name" value="RuvA domain 2-like"/>
    <property type="match status" value="1"/>
</dbReference>
<dbReference type="InterPro" id="IPR011335">
    <property type="entry name" value="Restrct_endonuc-II-like"/>
</dbReference>
<dbReference type="RefSeq" id="XP_003288956.1">
    <property type="nucleotide sequence ID" value="XM_003288908.1"/>
</dbReference>
<dbReference type="KEGG" id="dpp:DICPUDRAFT_48253"/>
<keyword evidence="13" id="KW-1185">Reference proteome</keyword>
<keyword evidence="6" id="KW-0378">Hydrolase</keyword>
<feature type="region of interest" description="Disordered" evidence="10">
    <location>
        <begin position="328"/>
        <end position="353"/>
    </location>
</feature>
<dbReference type="GO" id="GO:0000110">
    <property type="term" value="C:nucleotide-excision repair factor 1 complex"/>
    <property type="evidence" value="ECO:0000318"/>
    <property type="project" value="GO_Central"/>
</dbReference>
<reference evidence="13" key="1">
    <citation type="journal article" date="2011" name="Genome Biol.">
        <title>Comparative genomics of the social amoebae Dictyostelium discoideum and Dictyostelium purpureum.</title>
        <authorList>
            <consortium name="US DOE Joint Genome Institute (JGI-PGF)"/>
            <person name="Sucgang R."/>
            <person name="Kuo A."/>
            <person name="Tian X."/>
            <person name="Salerno W."/>
            <person name="Parikh A."/>
            <person name="Feasley C.L."/>
            <person name="Dalin E."/>
            <person name="Tu H."/>
            <person name="Huang E."/>
            <person name="Barry K."/>
            <person name="Lindquist E."/>
            <person name="Shapiro H."/>
            <person name="Bruce D."/>
            <person name="Schmutz J."/>
            <person name="Salamov A."/>
            <person name="Fey P."/>
            <person name="Gaudet P."/>
            <person name="Anjard C."/>
            <person name="Babu M.M."/>
            <person name="Basu S."/>
            <person name="Bushmanova Y."/>
            <person name="van der Wel H."/>
            <person name="Katoh-Kurasawa M."/>
            <person name="Dinh C."/>
            <person name="Coutinho P.M."/>
            <person name="Saito T."/>
            <person name="Elias M."/>
            <person name="Schaap P."/>
            <person name="Kay R.R."/>
            <person name="Henrissat B."/>
            <person name="Eichinger L."/>
            <person name="Rivero F."/>
            <person name="Putnam N.H."/>
            <person name="West C.M."/>
            <person name="Loomis W.F."/>
            <person name="Chisholm R.L."/>
            <person name="Shaulsky G."/>
            <person name="Strassmann J.E."/>
            <person name="Queller D.C."/>
            <person name="Kuspa A."/>
            <person name="Grigoriev I.V."/>
        </authorList>
    </citation>
    <scope>NUCLEOTIDE SEQUENCE [LARGE SCALE GENOMIC DNA]</scope>
    <source>
        <strain evidence="13">QSDP1</strain>
    </source>
</reference>
<sequence length="902" mass="105313">MKLEFYKEIFDGCFKNDGFVVMGNGLGIHNIILGFLKWYSDSSDLVLFLDCKSNESLQNSYLFYCERLINFGIKYSSLPTLINQEHSGSSKINMYLKGGVYFGSASILVLDFLTKRMPCHLISGIILNNAHLITDTSIEYLLIKLFRQYNKKGFIKAFTNEPNYLVDELGKLQRIMKYLHVGKLFLWPRFHQNISCILDQHPPDLIELSIQLTPTMKKIEESLNQTIKSCIIQLKTKNNLVHFDDDLFDTMIEQQLKPIWSKVSNYSKQLISSIKLLKRLSSNLLSYDCVTFYHLLLMIKEDQIQTWLENKEATQLFKNSQERVYKLKNNNNKNNNNNNNNKNTKKKSEKEERLVEDLNDKNRILELEENPKWNLLYQILKEIENDNSVEQGTTLIFVKDERTVQQLYSYLNDGGFNFLLKKYEKFYENHKIQQEIKKELQKQQQQPQPTASSNSNPFYSYNFKRKRNFRENRKQLISETLKKKKNQTPNGSTLFNMGISLVDNSNRTNSVPNPKIIDLDQQHMDDQKLLSNINLVQESNDFNQFYQILTPPYIVIHPIESSLTILDEIRPTNIIIYDPDVALVRQIEVYKAENPGIPLRVYLMTYSGTEEYRYIQQLNREKNSFEKLIREKSNLVIDSNQEGKLDEIDQSKLEILDNSNVSYRNSRIGGLKRTTLIPGQKRKVIIDSHEFKSSLPVVLHNHGYEIIPLRLEMGDYIASPYHCIERKSVSDLIGSFSSGRLYTQIEAMNRHYRNPILLIEFDLNQPFYFVPLEEISQSFISIQSLSSKLVILTKAFPRLRVIWSRSSYSTANIYDRLKEGQPEPDPSTVNVIPETDDDNYNFNAQDVLKNLPGVTDDNIKSIMDNVDDLYHLSKLSFVELKKILKNDEKNTNLLFNFFNDIE</sequence>
<dbReference type="SMART" id="SM00891">
    <property type="entry name" value="ERCC4"/>
    <property type="match status" value="1"/>
</dbReference>
<dbReference type="GO" id="GO:0003684">
    <property type="term" value="F:damaged DNA binding"/>
    <property type="evidence" value="ECO:0000318"/>
    <property type="project" value="GO_Central"/>
</dbReference>
<dbReference type="Gene3D" id="1.10.150.20">
    <property type="entry name" value="5' to 3' exonuclease, C-terminal subdomain"/>
    <property type="match status" value="1"/>
</dbReference>
<feature type="compositionally biased region" description="Low complexity" evidence="10">
    <location>
        <begin position="328"/>
        <end position="342"/>
    </location>
</feature>
<evidence type="ECO:0000256" key="1">
    <source>
        <dbReference type="ARBA" id="ARBA00004123"/>
    </source>
</evidence>
<dbReference type="InterPro" id="IPR010994">
    <property type="entry name" value="RuvA_2-like"/>
</dbReference>
<keyword evidence="5" id="KW-0227">DNA damage</keyword>
<dbReference type="PANTHER" id="PTHR10150">
    <property type="entry name" value="DNA REPAIR ENDONUCLEASE XPF"/>
    <property type="match status" value="1"/>
</dbReference>
<dbReference type="InterPro" id="IPR047520">
    <property type="entry name" value="XPF_nuclease"/>
</dbReference>
<dbReference type="EMBL" id="GL871094">
    <property type="protein sequence ID" value="EGC34520.1"/>
    <property type="molecule type" value="Genomic_DNA"/>
</dbReference>
<dbReference type="InParanoid" id="F0ZNF2"/>
<evidence type="ECO:0000256" key="8">
    <source>
        <dbReference type="ARBA" id="ARBA00023204"/>
    </source>
</evidence>
<dbReference type="PANTHER" id="PTHR10150:SF0">
    <property type="entry name" value="DNA REPAIR ENDONUCLEASE XPF"/>
    <property type="match status" value="1"/>
</dbReference>
<dbReference type="VEuPathDB" id="AmoebaDB:DICPUDRAFT_48253"/>
<dbReference type="GO" id="GO:0003697">
    <property type="term" value="F:single-stranded DNA binding"/>
    <property type="evidence" value="ECO:0000318"/>
    <property type="project" value="GO_Central"/>
</dbReference>
<dbReference type="Gene3D" id="3.40.50.10130">
    <property type="match status" value="1"/>
</dbReference>
<dbReference type="eggNOG" id="KOG0442">
    <property type="taxonomic scope" value="Eukaryota"/>
</dbReference>
<organism evidence="12 13">
    <name type="scientific">Dictyostelium purpureum</name>
    <name type="common">Slime mold</name>
    <dbReference type="NCBI Taxonomy" id="5786"/>
    <lineage>
        <taxon>Eukaryota</taxon>
        <taxon>Amoebozoa</taxon>
        <taxon>Evosea</taxon>
        <taxon>Eumycetozoa</taxon>
        <taxon>Dictyostelia</taxon>
        <taxon>Dictyosteliales</taxon>
        <taxon>Dictyosteliaceae</taxon>
        <taxon>Dictyostelium</taxon>
    </lineage>
</organism>
<keyword evidence="8" id="KW-0234">DNA repair</keyword>
<evidence type="ECO:0000313" key="13">
    <source>
        <dbReference type="Proteomes" id="UP000001064"/>
    </source>
</evidence>
<keyword evidence="4" id="KW-0255">Endonuclease</keyword>
<dbReference type="InterPro" id="IPR006166">
    <property type="entry name" value="ERCC4_domain"/>
</dbReference>
<dbReference type="GeneID" id="10499638"/>
<dbReference type="Pfam" id="PF02732">
    <property type="entry name" value="ERCC4"/>
    <property type="match status" value="1"/>
</dbReference>
<evidence type="ECO:0000256" key="6">
    <source>
        <dbReference type="ARBA" id="ARBA00022801"/>
    </source>
</evidence>